<evidence type="ECO:0000313" key="4">
    <source>
        <dbReference type="RefSeq" id="XP_027193248.1"/>
    </source>
</evidence>
<dbReference type="RefSeq" id="XP_027193248.1">
    <property type="nucleotide sequence ID" value="XM_027337447.1"/>
</dbReference>
<evidence type="ECO:0000313" key="3">
    <source>
        <dbReference type="Proteomes" id="UP000087171"/>
    </source>
</evidence>
<dbReference type="GeneID" id="101488496"/>
<gene>
    <name evidence="4" type="primary">LOC101488496</name>
</gene>
<protein>
    <submittedName>
        <fullName evidence="4">Probable inactive shikimate kinase like 2, chloroplastic isoform X1</fullName>
    </submittedName>
</protein>
<comment type="similarity">
    <text evidence="1">Belongs to the shikimate kinase family.</text>
</comment>
<dbReference type="STRING" id="3827.A0A3Q7XX36"/>
<proteinExistence type="inferred from homology"/>
<dbReference type="PANTHER" id="PTHR21087:SF23">
    <property type="entry name" value="INACTIVE SHIKIMATE KINASE LIKE 2, CHLOROPLASTIC-RELATED"/>
    <property type="match status" value="1"/>
</dbReference>
<dbReference type="GO" id="GO:0006950">
    <property type="term" value="P:response to stress"/>
    <property type="evidence" value="ECO:0007669"/>
    <property type="project" value="UniProtKB-ARBA"/>
</dbReference>
<accession>A0A3Q7XX36</accession>
<feature type="domain" description="CS" evidence="2">
    <location>
        <begin position="52"/>
        <end position="146"/>
    </location>
</feature>
<dbReference type="GO" id="GO:0016301">
    <property type="term" value="F:kinase activity"/>
    <property type="evidence" value="ECO:0007669"/>
    <property type="project" value="UniProtKB-KW"/>
</dbReference>
<sequence length="371" mass="40483">MAATPASLRFLPQNLPTFQFFSSFLKPNVLSFSHKYPLSSLRPSQCSFTSPVSTTSYEFSDGASEMELRLNIGGMDISSTKDILVDTNDTSLAIRVLRSGSPITLIETNPLFDKIKSSETIWYLDDDQLVVSFKKHDPELKWPDIMESWESLAAGSSQLLKGTSIYLVGDSTEINQKVAEELATGLGYTPLSTKELLEAYSNQTVDSWLLAEGSDSVADGEGVVLESISSHVRAVVATLGSKHGAAGRSDKWRHLYAGFTVWLSQTKASDEDSAKEETHRNIKDGITAYTNADVVVKLQGWDPAYAKSVAQGCLSALKQLILSDKKLPGLLCYDAGKKSLYIRLGCRGDWPNIQPPGWDPSSEGSVTHGTQ</sequence>
<dbReference type="InterPro" id="IPR027417">
    <property type="entry name" value="P-loop_NTPase"/>
</dbReference>
<dbReference type="PaxDb" id="3827-XP_004512491.1"/>
<dbReference type="Proteomes" id="UP000087171">
    <property type="component" value="Chromosome Ca8"/>
</dbReference>
<name>A0A3Q7XX36_CICAR</name>
<keyword evidence="4" id="KW-0808">Transferase</keyword>
<dbReference type="PROSITE" id="PS51203">
    <property type="entry name" value="CS"/>
    <property type="match status" value="1"/>
</dbReference>
<organism evidence="3 4">
    <name type="scientific">Cicer arietinum</name>
    <name type="common">Chickpea</name>
    <name type="synonym">Garbanzo</name>
    <dbReference type="NCBI Taxonomy" id="3827"/>
    <lineage>
        <taxon>Eukaryota</taxon>
        <taxon>Viridiplantae</taxon>
        <taxon>Streptophyta</taxon>
        <taxon>Embryophyta</taxon>
        <taxon>Tracheophyta</taxon>
        <taxon>Spermatophyta</taxon>
        <taxon>Magnoliopsida</taxon>
        <taxon>eudicotyledons</taxon>
        <taxon>Gunneridae</taxon>
        <taxon>Pentapetalae</taxon>
        <taxon>rosids</taxon>
        <taxon>fabids</taxon>
        <taxon>Fabales</taxon>
        <taxon>Fabaceae</taxon>
        <taxon>Papilionoideae</taxon>
        <taxon>50 kb inversion clade</taxon>
        <taxon>NPAAA clade</taxon>
        <taxon>Hologalegina</taxon>
        <taxon>IRL clade</taxon>
        <taxon>Cicereae</taxon>
        <taxon>Cicer</taxon>
    </lineage>
</organism>
<evidence type="ECO:0000256" key="1">
    <source>
        <dbReference type="ARBA" id="ARBA00006997"/>
    </source>
</evidence>
<dbReference type="FunFam" id="2.60.40.790:FF:000050">
    <property type="entry name" value="Probable inactive shikimate kinase like 2, chloroplastic"/>
    <property type="match status" value="1"/>
</dbReference>
<keyword evidence="3" id="KW-1185">Reference proteome</keyword>
<dbReference type="OrthoDB" id="515366at2759"/>
<evidence type="ECO:0000259" key="2">
    <source>
        <dbReference type="PROSITE" id="PS51203"/>
    </source>
</evidence>
<dbReference type="CDD" id="cd06463">
    <property type="entry name" value="p23_like"/>
    <property type="match status" value="1"/>
</dbReference>
<dbReference type="Gene3D" id="2.60.40.790">
    <property type="match status" value="1"/>
</dbReference>
<dbReference type="PANTHER" id="PTHR21087">
    <property type="entry name" value="SHIKIMATE KINASE"/>
    <property type="match status" value="1"/>
</dbReference>
<dbReference type="InterPro" id="IPR007052">
    <property type="entry name" value="CS_dom"/>
</dbReference>
<reference evidence="3" key="1">
    <citation type="journal article" date="2013" name="Nat. Biotechnol.">
        <title>Draft genome sequence of chickpea (Cicer arietinum) provides a resource for trait improvement.</title>
        <authorList>
            <person name="Varshney R.K."/>
            <person name="Song C."/>
            <person name="Saxena R.K."/>
            <person name="Azam S."/>
            <person name="Yu S."/>
            <person name="Sharpe A.G."/>
            <person name="Cannon S."/>
            <person name="Baek J."/>
            <person name="Rosen B.D."/>
            <person name="Tar'an B."/>
            <person name="Millan T."/>
            <person name="Zhang X."/>
            <person name="Ramsay L.D."/>
            <person name="Iwata A."/>
            <person name="Wang Y."/>
            <person name="Nelson W."/>
            <person name="Farmer A.D."/>
            <person name="Gaur P.M."/>
            <person name="Soderlund C."/>
            <person name="Penmetsa R.V."/>
            <person name="Xu C."/>
            <person name="Bharti A.K."/>
            <person name="He W."/>
            <person name="Winter P."/>
            <person name="Zhao S."/>
            <person name="Hane J.K."/>
            <person name="Carrasquilla-Garcia N."/>
            <person name="Condie J.A."/>
            <person name="Upadhyaya H.D."/>
            <person name="Luo M.C."/>
            <person name="Thudi M."/>
            <person name="Gowda C.L."/>
            <person name="Singh N.P."/>
            <person name="Lichtenzveig J."/>
            <person name="Gali K.K."/>
            <person name="Rubio J."/>
            <person name="Nadarajan N."/>
            <person name="Dolezel J."/>
            <person name="Bansal K.C."/>
            <person name="Xu X."/>
            <person name="Edwards D."/>
            <person name="Zhang G."/>
            <person name="Kahl G."/>
            <person name="Gil J."/>
            <person name="Singh K.B."/>
            <person name="Datta S.K."/>
            <person name="Jackson S.A."/>
            <person name="Wang J."/>
            <person name="Cook D.R."/>
        </authorList>
    </citation>
    <scope>NUCLEOTIDE SEQUENCE [LARGE SCALE GENOMIC DNA]</scope>
    <source>
        <strain evidence="3">cv. CDC Frontier</strain>
    </source>
</reference>
<dbReference type="Gene3D" id="3.40.50.300">
    <property type="entry name" value="P-loop containing nucleotide triphosphate hydrolases"/>
    <property type="match status" value="1"/>
</dbReference>
<dbReference type="SUPFAM" id="SSF49764">
    <property type="entry name" value="HSP20-like chaperones"/>
    <property type="match status" value="1"/>
</dbReference>
<reference evidence="4" key="2">
    <citation type="submission" date="2025-08" db="UniProtKB">
        <authorList>
            <consortium name="RefSeq"/>
        </authorList>
    </citation>
    <scope>IDENTIFICATION</scope>
    <source>
        <tissue evidence="4">Etiolated seedlings</tissue>
    </source>
</reference>
<keyword evidence="4" id="KW-0418">Kinase</keyword>
<dbReference type="InterPro" id="IPR008978">
    <property type="entry name" value="HSP20-like_chaperone"/>
</dbReference>
<dbReference type="GO" id="GO:0005829">
    <property type="term" value="C:cytosol"/>
    <property type="evidence" value="ECO:0007669"/>
    <property type="project" value="TreeGrafter"/>
</dbReference>
<dbReference type="AlphaFoldDB" id="A0A3Q7XX36"/>